<reference evidence="2 3" key="1">
    <citation type="journal article" date="2013" name="Curr. Biol.">
        <title>The Genome of the Foraminiferan Reticulomyxa filosa.</title>
        <authorList>
            <person name="Glockner G."/>
            <person name="Hulsmann N."/>
            <person name="Schleicher M."/>
            <person name="Noegel A.A."/>
            <person name="Eichinger L."/>
            <person name="Gallinger C."/>
            <person name="Pawlowski J."/>
            <person name="Sierra R."/>
            <person name="Euteneuer U."/>
            <person name="Pillet L."/>
            <person name="Moustafa A."/>
            <person name="Platzer M."/>
            <person name="Groth M."/>
            <person name="Szafranski K."/>
            <person name="Schliwa M."/>
        </authorList>
    </citation>
    <scope>NUCLEOTIDE SEQUENCE [LARGE SCALE GENOMIC DNA]</scope>
</reference>
<feature type="region of interest" description="Disordered" evidence="1">
    <location>
        <begin position="133"/>
        <end position="223"/>
    </location>
</feature>
<dbReference type="AlphaFoldDB" id="X6NC51"/>
<sequence>MIPQLSSGNPNFTLGHKSPQSTLLIKIEENREIPKETEFDAANMFASLPSHRNSEFVVVGNEESCNDGDNDDDDVLKGTERDEEIVMDERNQEAMSEEEDYDAFARNISVTRTITGTGTGTRVGTGRSIHTITSVRFSNAPPSSFTSHEEKCLSLSPNEGQRHDDKDFHNPFFHQHEHHDAPSHDPNACDTVVPPSSSDPLSQPQPQAQGQSQAQPLSQSQQPQSQLQLQLQLQLQSQLQMQMLVHLQSQSQSQSQSQLQDQTKDEIMDIPPPKMLSLQVSSKQNRSSDDVHRDSILNLLGDEKISELIYQSSHTASSSSNNKLIHTAPTLTLSNNDIPEEQPQPPDLSKDCCQCTIL</sequence>
<dbReference type="EMBL" id="ASPP01010400">
    <property type="protein sequence ID" value="ETO22872.1"/>
    <property type="molecule type" value="Genomic_DNA"/>
</dbReference>
<accession>X6NC51</accession>
<feature type="compositionally biased region" description="Low complexity" evidence="1">
    <location>
        <begin position="194"/>
        <end position="223"/>
    </location>
</feature>
<keyword evidence="3" id="KW-1185">Reference proteome</keyword>
<dbReference type="Proteomes" id="UP000023152">
    <property type="component" value="Unassembled WGS sequence"/>
</dbReference>
<name>X6NC51_RETFI</name>
<evidence type="ECO:0000256" key="1">
    <source>
        <dbReference type="SAM" id="MobiDB-lite"/>
    </source>
</evidence>
<proteinExistence type="predicted"/>
<feature type="compositionally biased region" description="Polar residues" evidence="1">
    <location>
        <begin position="133"/>
        <end position="146"/>
    </location>
</feature>
<gene>
    <name evidence="2" type="ORF">RFI_14319</name>
</gene>
<evidence type="ECO:0000313" key="3">
    <source>
        <dbReference type="Proteomes" id="UP000023152"/>
    </source>
</evidence>
<protein>
    <submittedName>
        <fullName evidence="2">Uncharacterized protein</fullName>
    </submittedName>
</protein>
<comment type="caution">
    <text evidence="2">The sequence shown here is derived from an EMBL/GenBank/DDBJ whole genome shotgun (WGS) entry which is preliminary data.</text>
</comment>
<organism evidence="2 3">
    <name type="scientific">Reticulomyxa filosa</name>
    <dbReference type="NCBI Taxonomy" id="46433"/>
    <lineage>
        <taxon>Eukaryota</taxon>
        <taxon>Sar</taxon>
        <taxon>Rhizaria</taxon>
        <taxon>Retaria</taxon>
        <taxon>Foraminifera</taxon>
        <taxon>Monothalamids</taxon>
        <taxon>Reticulomyxidae</taxon>
        <taxon>Reticulomyxa</taxon>
    </lineage>
</organism>
<evidence type="ECO:0000313" key="2">
    <source>
        <dbReference type="EMBL" id="ETO22872.1"/>
    </source>
</evidence>
<feature type="compositionally biased region" description="Basic and acidic residues" evidence="1">
    <location>
        <begin position="160"/>
        <end position="183"/>
    </location>
</feature>